<comment type="pathway">
    <text evidence="4 12">Purine metabolism; AMP biosynthesis via salvage pathway; AMP from adenine: step 1/1.</text>
</comment>
<keyword evidence="9 12" id="KW-0328">Glycosyltransferase</keyword>
<dbReference type="EC" id="2.4.2.7" evidence="7 12"/>
<dbReference type="NCBIfam" id="TIGR01090">
    <property type="entry name" value="apt"/>
    <property type="match status" value="1"/>
</dbReference>
<proteinExistence type="inferred from homology"/>
<dbReference type="UniPathway" id="UPA00588">
    <property type="reaction ID" value="UER00646"/>
</dbReference>
<dbReference type="InterPro" id="IPR000836">
    <property type="entry name" value="PRTase_dom"/>
</dbReference>
<evidence type="ECO:0000256" key="12">
    <source>
        <dbReference type="HAMAP-Rule" id="MF_00004"/>
    </source>
</evidence>
<feature type="domain" description="Phosphoribosyltransferase" evidence="13">
    <location>
        <begin position="33"/>
        <end position="150"/>
    </location>
</feature>
<dbReference type="NCBIfam" id="NF002633">
    <property type="entry name" value="PRK02304.1-2"/>
    <property type="match status" value="1"/>
</dbReference>
<dbReference type="AlphaFoldDB" id="A0A2D6M095"/>
<evidence type="ECO:0000313" key="15">
    <source>
        <dbReference type="Proteomes" id="UP000226592"/>
    </source>
</evidence>
<evidence type="ECO:0000256" key="2">
    <source>
        <dbReference type="ARBA" id="ARBA00003968"/>
    </source>
</evidence>
<comment type="similarity">
    <text evidence="5 12">Belongs to the purine/pyrimidine phosphoribosyltransferase family.</text>
</comment>
<dbReference type="GO" id="GO:0044209">
    <property type="term" value="P:AMP salvage"/>
    <property type="evidence" value="ECO:0007669"/>
    <property type="project" value="UniProtKB-UniRule"/>
</dbReference>
<dbReference type="InterPro" id="IPR005764">
    <property type="entry name" value="Ade_phspho_trans"/>
</dbReference>
<dbReference type="GO" id="GO:0006168">
    <property type="term" value="P:adenine salvage"/>
    <property type="evidence" value="ECO:0007669"/>
    <property type="project" value="InterPro"/>
</dbReference>
<name>A0A2D6M095_9ARCH</name>
<dbReference type="InterPro" id="IPR029057">
    <property type="entry name" value="PRTase-like"/>
</dbReference>
<evidence type="ECO:0000256" key="3">
    <source>
        <dbReference type="ARBA" id="ARBA00004496"/>
    </source>
</evidence>
<evidence type="ECO:0000256" key="4">
    <source>
        <dbReference type="ARBA" id="ARBA00004659"/>
    </source>
</evidence>
<evidence type="ECO:0000256" key="9">
    <source>
        <dbReference type="ARBA" id="ARBA00022676"/>
    </source>
</evidence>
<dbReference type="Proteomes" id="UP000226592">
    <property type="component" value="Unassembled WGS sequence"/>
</dbReference>
<evidence type="ECO:0000256" key="1">
    <source>
        <dbReference type="ARBA" id="ARBA00000868"/>
    </source>
</evidence>
<dbReference type="GO" id="GO:0002055">
    <property type="term" value="F:adenine binding"/>
    <property type="evidence" value="ECO:0007669"/>
    <property type="project" value="TreeGrafter"/>
</dbReference>
<sequence length="175" mass="19507">MDLSEKIRTVPNFPKEGIMFKDITTLLQDSVAFRKAVDDIVEYFMQKDLHFDKVVSTEARGFILGSVLAYEFHAGFVPLRKPGKLPAEKIKQEFKTEYSTDAFEIHKDAVKEGESVLVVDDLIATGGTLKASVDLVEKLGGKVNGIAALVELTFLNGRDKVKGYDICSLIKYDKE</sequence>
<dbReference type="NCBIfam" id="NF002634">
    <property type="entry name" value="PRK02304.1-3"/>
    <property type="match status" value="1"/>
</dbReference>
<dbReference type="PANTHER" id="PTHR32315">
    <property type="entry name" value="ADENINE PHOSPHORIBOSYLTRANSFERASE"/>
    <property type="match status" value="1"/>
</dbReference>
<dbReference type="HAMAP" id="MF_00004">
    <property type="entry name" value="Aden_phosphoribosyltr"/>
    <property type="match status" value="1"/>
</dbReference>
<evidence type="ECO:0000256" key="11">
    <source>
        <dbReference type="ARBA" id="ARBA00022726"/>
    </source>
</evidence>
<dbReference type="EMBL" id="NZBU01000002">
    <property type="protein sequence ID" value="MAG21819.1"/>
    <property type="molecule type" value="Genomic_DNA"/>
</dbReference>
<dbReference type="Gene3D" id="3.40.50.2020">
    <property type="match status" value="1"/>
</dbReference>
<evidence type="ECO:0000256" key="10">
    <source>
        <dbReference type="ARBA" id="ARBA00022679"/>
    </source>
</evidence>
<dbReference type="GO" id="GO:0016208">
    <property type="term" value="F:AMP binding"/>
    <property type="evidence" value="ECO:0007669"/>
    <property type="project" value="TreeGrafter"/>
</dbReference>
<evidence type="ECO:0000256" key="7">
    <source>
        <dbReference type="ARBA" id="ARBA00011893"/>
    </source>
</evidence>
<evidence type="ECO:0000259" key="13">
    <source>
        <dbReference type="Pfam" id="PF00156"/>
    </source>
</evidence>
<keyword evidence="10 12" id="KW-0808">Transferase</keyword>
<comment type="catalytic activity">
    <reaction evidence="1 12">
        <text>AMP + diphosphate = 5-phospho-alpha-D-ribose 1-diphosphate + adenine</text>
        <dbReference type="Rhea" id="RHEA:16609"/>
        <dbReference type="ChEBI" id="CHEBI:16708"/>
        <dbReference type="ChEBI" id="CHEBI:33019"/>
        <dbReference type="ChEBI" id="CHEBI:58017"/>
        <dbReference type="ChEBI" id="CHEBI:456215"/>
        <dbReference type="EC" id="2.4.2.7"/>
    </reaction>
</comment>
<organism evidence="14 15">
    <name type="scientific">Candidatus Iainarchaeum sp</name>
    <dbReference type="NCBI Taxonomy" id="3101447"/>
    <lineage>
        <taxon>Archaea</taxon>
        <taxon>Candidatus Iainarchaeota</taxon>
        <taxon>Candidatus Iainarchaeia</taxon>
        <taxon>Candidatus Iainarchaeales</taxon>
        <taxon>Candidatus Iainarchaeaceae</taxon>
        <taxon>Candidatus Iainarchaeum</taxon>
    </lineage>
</organism>
<comment type="subunit">
    <text evidence="6 12">Homodimer.</text>
</comment>
<evidence type="ECO:0000256" key="8">
    <source>
        <dbReference type="ARBA" id="ARBA00022490"/>
    </source>
</evidence>
<dbReference type="Pfam" id="PF00156">
    <property type="entry name" value="Pribosyltran"/>
    <property type="match status" value="1"/>
</dbReference>
<evidence type="ECO:0000256" key="5">
    <source>
        <dbReference type="ARBA" id="ARBA00008391"/>
    </source>
</evidence>
<comment type="subcellular location">
    <subcellularLocation>
        <location evidence="3 12">Cytoplasm</location>
    </subcellularLocation>
</comment>
<evidence type="ECO:0000313" key="14">
    <source>
        <dbReference type="EMBL" id="MAG21819.1"/>
    </source>
</evidence>
<keyword evidence="11 12" id="KW-0660">Purine salvage</keyword>
<dbReference type="CDD" id="cd06223">
    <property type="entry name" value="PRTases_typeI"/>
    <property type="match status" value="1"/>
</dbReference>
<comment type="caution">
    <text evidence="14">The sequence shown here is derived from an EMBL/GenBank/DDBJ whole genome shotgun (WGS) entry which is preliminary data.</text>
</comment>
<comment type="function">
    <text evidence="2 12">Catalyzes a salvage reaction resulting in the formation of AMP, that is energically less costly than de novo synthesis.</text>
</comment>
<evidence type="ECO:0000256" key="6">
    <source>
        <dbReference type="ARBA" id="ARBA00011738"/>
    </source>
</evidence>
<dbReference type="NCBIfam" id="NF002636">
    <property type="entry name" value="PRK02304.1-5"/>
    <property type="match status" value="1"/>
</dbReference>
<dbReference type="GO" id="GO:0003999">
    <property type="term" value="F:adenine phosphoribosyltransferase activity"/>
    <property type="evidence" value="ECO:0007669"/>
    <property type="project" value="UniProtKB-UniRule"/>
</dbReference>
<keyword evidence="8 12" id="KW-0963">Cytoplasm</keyword>
<dbReference type="SUPFAM" id="SSF53271">
    <property type="entry name" value="PRTase-like"/>
    <property type="match status" value="1"/>
</dbReference>
<reference evidence="15" key="1">
    <citation type="submission" date="2017-09" db="EMBL/GenBank/DDBJ databases">
        <title>The Reconstruction of 2,631 Draft Metagenome-Assembled Genomes from the Global Oceans.</title>
        <authorList>
            <person name="Tully B.J."/>
            <person name="Graham E.D."/>
            <person name="Heidelberg J.F."/>
        </authorList>
    </citation>
    <scope>NUCLEOTIDE SEQUENCE [LARGE SCALE GENOMIC DNA]</scope>
</reference>
<accession>A0A2D6M095</accession>
<dbReference type="GO" id="GO:0005737">
    <property type="term" value="C:cytoplasm"/>
    <property type="evidence" value="ECO:0007669"/>
    <property type="project" value="UniProtKB-SubCell"/>
</dbReference>
<gene>
    <name evidence="12" type="primary">apt</name>
    <name evidence="14" type="ORF">CL943_00745</name>
</gene>
<dbReference type="PANTHER" id="PTHR32315:SF3">
    <property type="entry name" value="ADENINE PHOSPHORIBOSYLTRANSFERASE"/>
    <property type="match status" value="1"/>
</dbReference>
<dbReference type="FunFam" id="3.40.50.2020:FF:000004">
    <property type="entry name" value="Adenine phosphoribosyltransferase"/>
    <property type="match status" value="1"/>
</dbReference>
<protein>
    <recommendedName>
        <fullName evidence="7 12">Adenine phosphoribosyltransferase</fullName>
        <shortName evidence="12">APRT</shortName>
        <ecNumber evidence="7 12">2.4.2.7</ecNumber>
    </recommendedName>
</protein>
<dbReference type="GO" id="GO:0006166">
    <property type="term" value="P:purine ribonucleoside salvage"/>
    <property type="evidence" value="ECO:0007669"/>
    <property type="project" value="UniProtKB-UniRule"/>
</dbReference>
<dbReference type="InterPro" id="IPR050054">
    <property type="entry name" value="UPRTase/APRTase"/>
</dbReference>